<feature type="compositionally biased region" description="Basic and acidic residues" evidence="1">
    <location>
        <begin position="461"/>
        <end position="473"/>
    </location>
</feature>
<proteinExistence type="predicted"/>
<sequence>MPHSEDELDLTDGSKQGSASDKISTFTEIAARVGKDLHEKGYKNSELDWLELETKMREMLSEQLQIVFKTFDKKTDEINQLKKAQVIYKKKMDKIDHSNIQNTHKIEVCHKYIKKVKDIEGKQRVSESKTKATLDNFLTKIEKQFEDINSNADNISKINDHLYGEDKDTPNIDDKLILLKGEIHDSISASQEENLKRYEEIQNSLNKLESLDSIHSTRLDNNKALLTKVQAYYKKITHSHKSIRDELRLLGEKKCDRSDFLKSKSNLTTDIHNLTISLENTKRDLREVESYLIVYRPVKEFSAVVRILDHIFTDKKERKRLNSYVANMKNFFNEAIAKKGNQWPEYDRKEVVDLEIPKLVTEWTTNKGSKKFSDIMSRLKPTPSQASFSSDKFSHLSREESYINNKGQKVREITMSIISSTKKKGKPKRDKSSQNQYFNSRPESQVQKDDILERSPTQPKKNRENKAPEHRESANLSPSKIDQTDLQSNQKQTQILRRRTAKQDKMNIKLKSDDKPLKISNHPKVKDIINDNKGKQFNSPEDTKLKNPFQFENDKANFSFQKPEHLTSSQRAASAMLPESSEGKGDSTSRSKSIKLIKDEEEAHPSSPVEEKKRDVSHVKELKIVTTTPSNRKMYDTHIALNKSTGDPSSMEIMQAIGAQDFKEKANAQYQQDGSPNKDTKLPPDKDQASETDKHIEESPHFKINDVRLSKPEIRIKPPTLNLTSPKKVQAIQNNDSLTEDYISEQSPSEDKTVGHKTEDIYEFDDNGKFEFRATQRKRIARGDQSLTKHLSSSFKDYPEKHNTITEAYSDLEEEELESGESEEEAHHFGVSIDRVESKIQEAVDELQKEFKYLLKQNLEQSTKDCASNTEYLHKIFRSEMSDRFNILDKKTDDNFERTKGLIKITQNRMEEGVQTMQGFIRESKVDRMKFKDRARRDIEIMKETTDTHNSQIDTIHMSIRNITHSITHLFQNEYLCNALQLQDEKDRHSIALWGAKNTTKMEKEKYNSHIDPHLISGESKLLKRDKTSSLFNKRKSDDLFTSTVRENLNKSSIQNIKKVIETKNNQTQRHKAKDSAFSLDHQSFLSIKEIEQDPIGAIKQRKNALNNTGVITLDKSCYSCTNQNSIILTAFKIACLGYSPSKVHYQGQSYTRDMLIQFKANKIKDFWQEMRQLIPFGSSDYQFEENNKNTEKDIKTRAQTALKSELGYSEYCNTPLTRKANISQEQKLRSCIRQRKESLKRNGIKKQHATPNISVERSRPKLSLESDFLNQFHP</sequence>
<dbReference type="AlphaFoldDB" id="A0AAD1U9L4"/>
<feature type="compositionally biased region" description="Basic and acidic residues" evidence="1">
    <location>
        <begin position="676"/>
        <end position="699"/>
    </location>
</feature>
<evidence type="ECO:0000256" key="1">
    <source>
        <dbReference type="SAM" id="MobiDB-lite"/>
    </source>
</evidence>
<dbReference type="EMBL" id="CAMPGE010002722">
    <property type="protein sequence ID" value="CAI2361534.1"/>
    <property type="molecule type" value="Genomic_DNA"/>
</dbReference>
<feature type="compositionally biased region" description="Acidic residues" evidence="1">
    <location>
        <begin position="1"/>
        <end position="10"/>
    </location>
</feature>
<evidence type="ECO:0000313" key="3">
    <source>
        <dbReference type="Proteomes" id="UP001295684"/>
    </source>
</evidence>
<feature type="compositionally biased region" description="Polar residues" evidence="1">
    <location>
        <begin position="434"/>
        <end position="445"/>
    </location>
</feature>
<feature type="region of interest" description="Disordered" evidence="1">
    <location>
        <begin position="664"/>
        <end position="699"/>
    </location>
</feature>
<comment type="caution">
    <text evidence="2">The sequence shown here is derived from an EMBL/GenBank/DDBJ whole genome shotgun (WGS) entry which is preliminary data.</text>
</comment>
<accession>A0AAD1U9L4</accession>
<feature type="compositionally biased region" description="Polar residues" evidence="1">
    <location>
        <begin position="474"/>
        <end position="495"/>
    </location>
</feature>
<feature type="compositionally biased region" description="Basic and acidic residues" evidence="1">
    <location>
        <begin position="596"/>
        <end position="622"/>
    </location>
</feature>
<feature type="compositionally biased region" description="Basic and acidic residues" evidence="1">
    <location>
        <begin position="524"/>
        <end position="534"/>
    </location>
</feature>
<reference evidence="2" key="1">
    <citation type="submission" date="2023-07" db="EMBL/GenBank/DDBJ databases">
        <authorList>
            <consortium name="AG Swart"/>
            <person name="Singh M."/>
            <person name="Singh A."/>
            <person name="Seah K."/>
            <person name="Emmerich C."/>
        </authorList>
    </citation>
    <scope>NUCLEOTIDE SEQUENCE</scope>
    <source>
        <strain evidence="2">DP1</strain>
    </source>
</reference>
<protein>
    <submittedName>
        <fullName evidence="2">Uncharacterized protein</fullName>
    </submittedName>
</protein>
<feature type="compositionally biased region" description="Polar residues" evidence="1">
    <location>
        <begin position="382"/>
        <end position="391"/>
    </location>
</feature>
<name>A0AAD1U9L4_EUPCR</name>
<feature type="region of interest" description="Disordered" evidence="1">
    <location>
        <begin position="1"/>
        <end position="21"/>
    </location>
</feature>
<evidence type="ECO:0000313" key="2">
    <source>
        <dbReference type="EMBL" id="CAI2361534.1"/>
    </source>
</evidence>
<dbReference type="Proteomes" id="UP001295684">
    <property type="component" value="Unassembled WGS sequence"/>
</dbReference>
<keyword evidence="3" id="KW-1185">Reference proteome</keyword>
<organism evidence="2 3">
    <name type="scientific">Euplotes crassus</name>
    <dbReference type="NCBI Taxonomy" id="5936"/>
    <lineage>
        <taxon>Eukaryota</taxon>
        <taxon>Sar</taxon>
        <taxon>Alveolata</taxon>
        <taxon>Ciliophora</taxon>
        <taxon>Intramacronucleata</taxon>
        <taxon>Spirotrichea</taxon>
        <taxon>Hypotrichia</taxon>
        <taxon>Euplotida</taxon>
        <taxon>Euplotidae</taxon>
        <taxon>Moneuplotes</taxon>
    </lineage>
</organism>
<feature type="compositionally biased region" description="Basic and acidic residues" evidence="1">
    <location>
        <begin position="501"/>
        <end position="517"/>
    </location>
</feature>
<gene>
    <name evidence="2" type="ORF">ECRASSUSDP1_LOCUS2845</name>
</gene>
<feature type="region of interest" description="Disordered" evidence="1">
    <location>
        <begin position="418"/>
        <end position="547"/>
    </location>
</feature>
<feature type="region of interest" description="Disordered" evidence="1">
    <location>
        <begin position="380"/>
        <end position="400"/>
    </location>
</feature>
<feature type="region of interest" description="Disordered" evidence="1">
    <location>
        <begin position="564"/>
        <end position="622"/>
    </location>
</feature>